<evidence type="ECO:0000313" key="3">
    <source>
        <dbReference type="Proteomes" id="UP001208570"/>
    </source>
</evidence>
<accession>A0AAD9MS31</accession>
<protein>
    <submittedName>
        <fullName evidence="2">Uncharacterized protein</fullName>
    </submittedName>
</protein>
<reference evidence="2" key="1">
    <citation type="journal article" date="2023" name="Mol. Biol. Evol.">
        <title>Third-Generation Sequencing Reveals the Adaptive Role of the Epigenome in Three Deep-Sea Polychaetes.</title>
        <authorList>
            <person name="Perez M."/>
            <person name="Aroh O."/>
            <person name="Sun Y."/>
            <person name="Lan Y."/>
            <person name="Juniper S.K."/>
            <person name="Young C.R."/>
            <person name="Angers B."/>
            <person name="Qian P.Y."/>
        </authorList>
    </citation>
    <scope>NUCLEOTIDE SEQUENCE</scope>
    <source>
        <strain evidence="2">P08H-3</strain>
    </source>
</reference>
<dbReference type="AlphaFoldDB" id="A0AAD9MS31"/>
<evidence type="ECO:0000256" key="1">
    <source>
        <dbReference type="SAM" id="MobiDB-lite"/>
    </source>
</evidence>
<name>A0AAD9MS31_9ANNE</name>
<keyword evidence="3" id="KW-1185">Reference proteome</keyword>
<sequence length="184" mass="20425">MDICQYPVCGKRIPIPEYLAAWILPGSAVQLEYSNPFRVREFCSTTYPECCRNLCVYAVYTGSPGIVVAFANHDRRTLAAARTRELRKLRRKTVVGKLPIRDPDVGRTKRSPEANPLLAGVADDWSEGVIQIGPRKKSSPDGCQPGSPPGVAAMRVAQRRVRLMSSENRTRSWPGIFGGEQPLR</sequence>
<gene>
    <name evidence="2" type="ORF">LSH36_1043g00007</name>
</gene>
<organism evidence="2 3">
    <name type="scientific">Paralvinella palmiformis</name>
    <dbReference type="NCBI Taxonomy" id="53620"/>
    <lineage>
        <taxon>Eukaryota</taxon>
        <taxon>Metazoa</taxon>
        <taxon>Spiralia</taxon>
        <taxon>Lophotrochozoa</taxon>
        <taxon>Annelida</taxon>
        <taxon>Polychaeta</taxon>
        <taxon>Sedentaria</taxon>
        <taxon>Canalipalpata</taxon>
        <taxon>Terebellida</taxon>
        <taxon>Terebelliformia</taxon>
        <taxon>Alvinellidae</taxon>
        <taxon>Paralvinella</taxon>
    </lineage>
</organism>
<dbReference type="EMBL" id="JAODUP010001043">
    <property type="protein sequence ID" value="KAK2141776.1"/>
    <property type="molecule type" value="Genomic_DNA"/>
</dbReference>
<feature type="region of interest" description="Disordered" evidence="1">
    <location>
        <begin position="163"/>
        <end position="184"/>
    </location>
</feature>
<evidence type="ECO:0000313" key="2">
    <source>
        <dbReference type="EMBL" id="KAK2141776.1"/>
    </source>
</evidence>
<comment type="caution">
    <text evidence="2">The sequence shown here is derived from an EMBL/GenBank/DDBJ whole genome shotgun (WGS) entry which is preliminary data.</text>
</comment>
<dbReference type="Proteomes" id="UP001208570">
    <property type="component" value="Unassembled WGS sequence"/>
</dbReference>
<proteinExistence type="predicted"/>